<evidence type="ECO:0000256" key="3">
    <source>
        <dbReference type="ARBA" id="ARBA00008731"/>
    </source>
</evidence>
<evidence type="ECO:0000256" key="6">
    <source>
        <dbReference type="ARBA" id="ARBA00022833"/>
    </source>
</evidence>
<keyword evidence="7 11" id="KW-1133">Transmembrane helix</keyword>
<comment type="subcellular location">
    <subcellularLocation>
        <location evidence="2">Cytoplasmic vesicle</location>
        <location evidence="2">Secretory vesicle</location>
        <location evidence="2">Synaptic vesicle membrane</location>
        <topology evidence="2">Multi-pass membrane protein</topology>
    </subcellularLocation>
    <subcellularLocation>
        <location evidence="1">Early endosome membrane</location>
    </subcellularLocation>
</comment>
<feature type="transmembrane region" description="Helical" evidence="11">
    <location>
        <begin position="214"/>
        <end position="234"/>
    </location>
</feature>
<dbReference type="PANTHER" id="PTHR31937:SF2">
    <property type="entry name" value="TRANSMEMBRANE PROTEIN 163"/>
    <property type="match status" value="1"/>
</dbReference>
<evidence type="ECO:0000256" key="5">
    <source>
        <dbReference type="ARBA" id="ARBA00022753"/>
    </source>
</evidence>
<keyword evidence="8" id="KW-0770">Synapse</keyword>
<keyword evidence="6" id="KW-0862">Zinc</keyword>
<protein>
    <recommendedName>
        <fullName evidence="12">Cation efflux protein transmembrane domain-containing protein</fullName>
    </recommendedName>
</protein>
<dbReference type="OrthoDB" id="5980560at2759"/>
<keyword evidence="5" id="KW-0967">Endosome</keyword>
<keyword evidence="9 11" id="KW-0472">Membrane</keyword>
<dbReference type="EMBL" id="JAIZAY010000023">
    <property type="protein sequence ID" value="KAJ8020047.1"/>
    <property type="molecule type" value="Genomic_DNA"/>
</dbReference>
<sequence>MEGIELSSLEKQPIVKHDYSAHEPNLNGHPTSDQDPYPDLTAEQVAFYRFCALLVAWLSVVLLIILAAFSFTASALTGSSAAFGFGFDCLLDIGTSVVVIWRFKGSSGTVYSEEKERRALIVLGFLFIVACCTILIHCIPELANEEVPTDSVWVLIIASVSSVICFGLAFGKFFVAWKLNSQSIKSDGYSSLAGAVTSLSWVVTAFAIQANDKLWFTDDVVGLLVALLLLYYGIRLLMVNIRSSCCYSGESKS</sequence>
<dbReference type="Gene3D" id="1.20.1510.10">
    <property type="entry name" value="Cation efflux protein transmembrane domain"/>
    <property type="match status" value="1"/>
</dbReference>
<dbReference type="Proteomes" id="UP001152320">
    <property type="component" value="Chromosome 23"/>
</dbReference>
<evidence type="ECO:0000256" key="11">
    <source>
        <dbReference type="SAM" id="Phobius"/>
    </source>
</evidence>
<dbReference type="AlphaFoldDB" id="A0A9Q0YC44"/>
<evidence type="ECO:0000256" key="8">
    <source>
        <dbReference type="ARBA" id="ARBA00023018"/>
    </source>
</evidence>
<accession>A0A9Q0YC44</accession>
<dbReference type="GO" id="GO:0008324">
    <property type="term" value="F:monoatomic cation transmembrane transporter activity"/>
    <property type="evidence" value="ECO:0007669"/>
    <property type="project" value="InterPro"/>
</dbReference>
<feature type="transmembrane region" description="Helical" evidence="11">
    <location>
        <begin position="46"/>
        <end position="69"/>
    </location>
</feature>
<dbReference type="Pfam" id="PF01545">
    <property type="entry name" value="Cation_efflux"/>
    <property type="match status" value="1"/>
</dbReference>
<keyword evidence="10" id="KW-0968">Cytoplasmic vesicle</keyword>
<dbReference type="InterPro" id="IPR058533">
    <property type="entry name" value="Cation_efflux_TM"/>
</dbReference>
<comment type="caution">
    <text evidence="13">The sequence shown here is derived from an EMBL/GenBank/DDBJ whole genome shotgun (WGS) entry which is preliminary data.</text>
</comment>
<keyword evidence="14" id="KW-1185">Reference proteome</keyword>
<evidence type="ECO:0000313" key="14">
    <source>
        <dbReference type="Proteomes" id="UP001152320"/>
    </source>
</evidence>
<evidence type="ECO:0000256" key="9">
    <source>
        <dbReference type="ARBA" id="ARBA00023136"/>
    </source>
</evidence>
<reference evidence="13" key="1">
    <citation type="submission" date="2021-10" db="EMBL/GenBank/DDBJ databases">
        <title>Tropical sea cucumber genome reveals ecological adaptation and Cuvierian tubules defense mechanism.</title>
        <authorList>
            <person name="Chen T."/>
        </authorList>
    </citation>
    <scope>NUCLEOTIDE SEQUENCE</scope>
    <source>
        <strain evidence="13">Nanhai2018</strain>
        <tissue evidence="13">Muscle</tissue>
    </source>
</reference>
<feature type="transmembrane region" description="Helical" evidence="11">
    <location>
        <begin position="120"/>
        <end position="140"/>
    </location>
</feature>
<evidence type="ECO:0000256" key="2">
    <source>
        <dbReference type="ARBA" id="ARBA00004644"/>
    </source>
</evidence>
<comment type="similarity">
    <text evidence="3">Belongs to the TMEM163 family.</text>
</comment>
<dbReference type="InterPro" id="IPR027469">
    <property type="entry name" value="Cation_efflux_TMD_sf"/>
</dbReference>
<organism evidence="13 14">
    <name type="scientific">Holothuria leucospilota</name>
    <name type="common">Black long sea cucumber</name>
    <name type="synonym">Mertensiothuria leucospilota</name>
    <dbReference type="NCBI Taxonomy" id="206669"/>
    <lineage>
        <taxon>Eukaryota</taxon>
        <taxon>Metazoa</taxon>
        <taxon>Echinodermata</taxon>
        <taxon>Eleutherozoa</taxon>
        <taxon>Echinozoa</taxon>
        <taxon>Holothuroidea</taxon>
        <taxon>Aspidochirotacea</taxon>
        <taxon>Aspidochirotida</taxon>
        <taxon>Holothuriidae</taxon>
        <taxon>Holothuria</taxon>
    </lineage>
</organism>
<dbReference type="GO" id="GO:0031901">
    <property type="term" value="C:early endosome membrane"/>
    <property type="evidence" value="ECO:0007669"/>
    <property type="project" value="UniProtKB-SubCell"/>
</dbReference>
<dbReference type="PANTHER" id="PTHR31937">
    <property type="entry name" value="TRANSMEMBRANE PROTEIN 163"/>
    <property type="match status" value="1"/>
</dbReference>
<gene>
    <name evidence="13" type="ORF">HOLleu_41884</name>
</gene>
<feature type="transmembrane region" description="Helical" evidence="11">
    <location>
        <begin position="81"/>
        <end position="100"/>
    </location>
</feature>
<dbReference type="GO" id="GO:0030672">
    <property type="term" value="C:synaptic vesicle membrane"/>
    <property type="evidence" value="ECO:0007669"/>
    <property type="project" value="UniProtKB-SubCell"/>
</dbReference>
<proteinExistence type="inferred from homology"/>
<feature type="domain" description="Cation efflux protein transmembrane" evidence="12">
    <location>
        <begin position="57"/>
        <end position="242"/>
    </location>
</feature>
<evidence type="ECO:0000256" key="1">
    <source>
        <dbReference type="ARBA" id="ARBA00004146"/>
    </source>
</evidence>
<feature type="transmembrane region" description="Helical" evidence="11">
    <location>
        <begin position="189"/>
        <end position="208"/>
    </location>
</feature>
<evidence type="ECO:0000256" key="10">
    <source>
        <dbReference type="ARBA" id="ARBA00023329"/>
    </source>
</evidence>
<evidence type="ECO:0000256" key="7">
    <source>
        <dbReference type="ARBA" id="ARBA00022989"/>
    </source>
</evidence>
<keyword evidence="4 11" id="KW-0812">Transmembrane</keyword>
<name>A0A9Q0YC44_HOLLE</name>
<dbReference type="SUPFAM" id="SSF161111">
    <property type="entry name" value="Cation efflux protein transmembrane domain-like"/>
    <property type="match status" value="1"/>
</dbReference>
<dbReference type="InterPro" id="IPR026765">
    <property type="entry name" value="Tmem163"/>
</dbReference>
<evidence type="ECO:0000313" key="13">
    <source>
        <dbReference type="EMBL" id="KAJ8020047.1"/>
    </source>
</evidence>
<evidence type="ECO:0000256" key="4">
    <source>
        <dbReference type="ARBA" id="ARBA00022692"/>
    </source>
</evidence>
<feature type="transmembrane region" description="Helical" evidence="11">
    <location>
        <begin position="152"/>
        <end position="177"/>
    </location>
</feature>
<evidence type="ECO:0000259" key="12">
    <source>
        <dbReference type="Pfam" id="PF01545"/>
    </source>
</evidence>